<dbReference type="SMART" id="SM00530">
    <property type="entry name" value="HTH_XRE"/>
    <property type="match status" value="1"/>
</dbReference>
<evidence type="ECO:0000259" key="1">
    <source>
        <dbReference type="PROSITE" id="PS50943"/>
    </source>
</evidence>
<dbReference type="CDD" id="cd00093">
    <property type="entry name" value="HTH_XRE"/>
    <property type="match status" value="1"/>
</dbReference>
<dbReference type="AlphaFoldDB" id="A0A374NY08"/>
<proteinExistence type="predicted"/>
<accession>A0A374NY08</accession>
<sequence>MYKNKAEDGCNNVCGRKLKKIREELPKKTSQRQLAEMLQRAGLDLDKNAVQRIESGKRFVTDIELKVIAEVLRVSYNDLLDEG</sequence>
<evidence type="ECO:0000313" key="5">
    <source>
        <dbReference type="Proteomes" id="UP000263014"/>
    </source>
</evidence>
<gene>
    <name evidence="2" type="ORF">DWX31_31525</name>
    <name evidence="3" type="ORF">DXD79_29340</name>
</gene>
<name>A0A374NY08_9FIRM</name>
<dbReference type="Proteomes" id="UP000261023">
    <property type="component" value="Unassembled WGS sequence"/>
</dbReference>
<protein>
    <submittedName>
        <fullName evidence="3">XRE family transcriptional regulator</fullName>
    </submittedName>
</protein>
<evidence type="ECO:0000313" key="2">
    <source>
        <dbReference type="EMBL" id="RGD66626.1"/>
    </source>
</evidence>
<evidence type="ECO:0000313" key="4">
    <source>
        <dbReference type="Proteomes" id="UP000261023"/>
    </source>
</evidence>
<dbReference type="Pfam" id="PF01381">
    <property type="entry name" value="HTH_3"/>
    <property type="match status" value="1"/>
</dbReference>
<dbReference type="InterPro" id="IPR010982">
    <property type="entry name" value="Lambda_DNA-bd_dom_sf"/>
</dbReference>
<evidence type="ECO:0000313" key="3">
    <source>
        <dbReference type="EMBL" id="RGI96510.1"/>
    </source>
</evidence>
<dbReference type="PROSITE" id="PS50943">
    <property type="entry name" value="HTH_CROC1"/>
    <property type="match status" value="1"/>
</dbReference>
<dbReference type="EMBL" id="QSON01000023">
    <property type="protein sequence ID" value="RGI96510.1"/>
    <property type="molecule type" value="Genomic_DNA"/>
</dbReference>
<dbReference type="EMBL" id="QTJW01000039">
    <property type="protein sequence ID" value="RGD66626.1"/>
    <property type="molecule type" value="Genomic_DNA"/>
</dbReference>
<dbReference type="InterPro" id="IPR001387">
    <property type="entry name" value="Cro/C1-type_HTH"/>
</dbReference>
<comment type="caution">
    <text evidence="3">The sequence shown here is derived from an EMBL/GenBank/DDBJ whole genome shotgun (WGS) entry which is preliminary data.</text>
</comment>
<dbReference type="Gene3D" id="1.10.260.40">
    <property type="entry name" value="lambda repressor-like DNA-binding domains"/>
    <property type="match status" value="1"/>
</dbReference>
<reference evidence="4 5" key="1">
    <citation type="submission" date="2018-08" db="EMBL/GenBank/DDBJ databases">
        <title>A genome reference for cultivated species of the human gut microbiota.</title>
        <authorList>
            <person name="Zou Y."/>
            <person name="Xue W."/>
            <person name="Luo G."/>
        </authorList>
    </citation>
    <scope>NUCLEOTIDE SEQUENCE [LARGE SCALE GENOMIC DNA]</scope>
    <source>
        <strain evidence="2 4">AF19-13AC</strain>
        <strain evidence="3 5">TM09-12</strain>
    </source>
</reference>
<dbReference type="GO" id="GO:0003677">
    <property type="term" value="F:DNA binding"/>
    <property type="evidence" value="ECO:0007669"/>
    <property type="project" value="InterPro"/>
</dbReference>
<organism evidence="3 5">
    <name type="scientific">Hungatella hathewayi</name>
    <dbReference type="NCBI Taxonomy" id="154046"/>
    <lineage>
        <taxon>Bacteria</taxon>
        <taxon>Bacillati</taxon>
        <taxon>Bacillota</taxon>
        <taxon>Clostridia</taxon>
        <taxon>Lachnospirales</taxon>
        <taxon>Lachnospiraceae</taxon>
        <taxon>Hungatella</taxon>
    </lineage>
</organism>
<dbReference type="OrthoDB" id="574441at2"/>
<dbReference type="SUPFAM" id="SSF47413">
    <property type="entry name" value="lambda repressor-like DNA-binding domains"/>
    <property type="match status" value="1"/>
</dbReference>
<dbReference type="Proteomes" id="UP000263014">
    <property type="component" value="Unassembled WGS sequence"/>
</dbReference>
<feature type="domain" description="HTH cro/C1-type" evidence="1">
    <location>
        <begin position="18"/>
        <end position="79"/>
    </location>
</feature>
<dbReference type="RefSeq" id="WP_002600731.1">
    <property type="nucleotide sequence ID" value="NZ_QSON01000023.1"/>
</dbReference>